<accession>A0A4S2BSU2</accession>
<keyword evidence="1" id="KW-0472">Membrane</keyword>
<comment type="caution">
    <text evidence="2">The sequence shown here is derived from an EMBL/GenBank/DDBJ whole genome shotgun (WGS) entry which is preliminary data.</text>
</comment>
<sequence>MIRDDTRQTIKFVIWVIGIIIAIYIASVAIFYGAGSQSRNNDREITKLANQKTPIRNIDTYYHLDRGVSSYSLKGTSTKGQSYYFIYLPKSKRAYLMPEKKGVSENKIRSEFERLHSNQKISDVNLGWYKGKAVWEVTSQNKNNDYSYTLYEFKTGNEISEVANL</sequence>
<dbReference type="Gene3D" id="3.10.450.40">
    <property type="match status" value="1"/>
</dbReference>
<name>A0A4S2BSU2_9LACO</name>
<feature type="transmembrane region" description="Helical" evidence="1">
    <location>
        <begin position="12"/>
        <end position="34"/>
    </location>
</feature>
<dbReference type="Proteomes" id="UP000309117">
    <property type="component" value="Unassembled WGS sequence"/>
</dbReference>
<gene>
    <name evidence="2" type="ORF">E5351_00610</name>
</gene>
<evidence type="ECO:0008006" key="4">
    <source>
        <dbReference type="Google" id="ProtNLM"/>
    </source>
</evidence>
<keyword evidence="1" id="KW-0812">Transmembrane</keyword>
<evidence type="ECO:0000313" key="2">
    <source>
        <dbReference type="EMBL" id="TGY17643.1"/>
    </source>
</evidence>
<evidence type="ECO:0000256" key="1">
    <source>
        <dbReference type="SAM" id="Phobius"/>
    </source>
</evidence>
<organism evidence="2 3">
    <name type="scientific">Lactobacillus intestinalis</name>
    <dbReference type="NCBI Taxonomy" id="151781"/>
    <lineage>
        <taxon>Bacteria</taxon>
        <taxon>Bacillati</taxon>
        <taxon>Bacillota</taxon>
        <taxon>Bacilli</taxon>
        <taxon>Lactobacillales</taxon>
        <taxon>Lactobacillaceae</taxon>
        <taxon>Lactobacillus</taxon>
    </lineage>
</organism>
<dbReference type="RefSeq" id="WP_004042559.1">
    <property type="nucleotide sequence ID" value="NZ_AQFR02000003.1"/>
</dbReference>
<proteinExistence type="predicted"/>
<dbReference type="AlphaFoldDB" id="A0A4S2BSU2"/>
<dbReference type="EMBL" id="SRYV01000001">
    <property type="protein sequence ID" value="TGY17643.1"/>
    <property type="molecule type" value="Genomic_DNA"/>
</dbReference>
<evidence type="ECO:0000313" key="3">
    <source>
        <dbReference type="Proteomes" id="UP000309117"/>
    </source>
</evidence>
<protein>
    <recommendedName>
        <fullName evidence="4">DUF5590 domain-containing protein</fullName>
    </recommendedName>
</protein>
<dbReference type="InterPro" id="IPR046350">
    <property type="entry name" value="Cystatin_sf"/>
</dbReference>
<keyword evidence="1" id="KW-1133">Transmembrane helix</keyword>
<dbReference type="SUPFAM" id="SSF54403">
    <property type="entry name" value="Cystatin/monellin"/>
    <property type="match status" value="1"/>
</dbReference>
<reference evidence="2 3" key="1">
    <citation type="submission" date="2019-04" db="EMBL/GenBank/DDBJ databases">
        <title>Microbes associate with the intestines of laboratory mice.</title>
        <authorList>
            <person name="Navarre W."/>
            <person name="Wong E."/>
            <person name="Huang K."/>
            <person name="Tropini C."/>
            <person name="Ng K."/>
            <person name="Yu B."/>
        </authorList>
    </citation>
    <scope>NUCLEOTIDE SEQUENCE [LARGE SCALE GENOMIC DNA]</scope>
    <source>
        <strain evidence="2 3">NM61_E11</strain>
    </source>
</reference>